<feature type="domain" description="Protein kinase" evidence="6">
    <location>
        <begin position="33"/>
        <end position="289"/>
    </location>
</feature>
<keyword evidence="1" id="KW-0723">Serine/threonine-protein kinase</keyword>
<accession>A0A1D2M4N2</accession>
<keyword evidence="4 7" id="KW-0418">Kinase</keyword>
<comment type="caution">
    <text evidence="7">The sequence shown here is derived from an EMBL/GenBank/DDBJ whole genome shotgun (WGS) entry which is preliminary data.</text>
</comment>
<dbReference type="EMBL" id="LJIJ01004381">
    <property type="protein sequence ID" value="ODM87935.1"/>
    <property type="molecule type" value="Genomic_DNA"/>
</dbReference>
<proteinExistence type="predicted"/>
<dbReference type="GO" id="GO:0005737">
    <property type="term" value="C:cytoplasm"/>
    <property type="evidence" value="ECO:0007669"/>
    <property type="project" value="TreeGrafter"/>
</dbReference>
<evidence type="ECO:0000256" key="4">
    <source>
        <dbReference type="ARBA" id="ARBA00022777"/>
    </source>
</evidence>
<name>A0A1D2M4N2_ORCCI</name>
<evidence type="ECO:0000313" key="8">
    <source>
        <dbReference type="Proteomes" id="UP000094527"/>
    </source>
</evidence>
<gene>
    <name evidence="7" type="ORF">Ocin01_18746</name>
</gene>
<dbReference type="SUPFAM" id="SSF56112">
    <property type="entry name" value="Protein kinase-like (PK-like)"/>
    <property type="match status" value="1"/>
</dbReference>
<dbReference type="PROSITE" id="PS50011">
    <property type="entry name" value="PROTEIN_KINASE_DOM"/>
    <property type="match status" value="1"/>
</dbReference>
<dbReference type="GO" id="GO:0035556">
    <property type="term" value="P:intracellular signal transduction"/>
    <property type="evidence" value="ECO:0007669"/>
    <property type="project" value="TreeGrafter"/>
</dbReference>
<dbReference type="GO" id="GO:0050321">
    <property type="term" value="F:tau-protein kinase activity"/>
    <property type="evidence" value="ECO:0007669"/>
    <property type="project" value="TreeGrafter"/>
</dbReference>
<keyword evidence="2" id="KW-0808">Transferase</keyword>
<dbReference type="SMART" id="SM00220">
    <property type="entry name" value="S_TKc"/>
    <property type="match status" value="1"/>
</dbReference>
<dbReference type="OrthoDB" id="193931at2759"/>
<dbReference type="Gene3D" id="1.10.510.10">
    <property type="entry name" value="Transferase(Phosphotransferase) domain 1"/>
    <property type="match status" value="1"/>
</dbReference>
<evidence type="ECO:0000259" key="6">
    <source>
        <dbReference type="PROSITE" id="PS50011"/>
    </source>
</evidence>
<dbReference type="AlphaFoldDB" id="A0A1D2M4N2"/>
<evidence type="ECO:0000256" key="1">
    <source>
        <dbReference type="ARBA" id="ARBA00022527"/>
    </source>
</evidence>
<evidence type="ECO:0000256" key="5">
    <source>
        <dbReference type="ARBA" id="ARBA00022840"/>
    </source>
</evidence>
<dbReference type="PANTHER" id="PTHR24346">
    <property type="entry name" value="MAP/MICROTUBULE AFFINITY-REGULATING KINASE"/>
    <property type="match status" value="1"/>
</dbReference>
<dbReference type="InterPro" id="IPR011009">
    <property type="entry name" value="Kinase-like_dom_sf"/>
</dbReference>
<keyword evidence="5" id="KW-0067">ATP-binding</keyword>
<reference evidence="7 8" key="1">
    <citation type="journal article" date="2016" name="Genome Biol. Evol.">
        <title>Gene Family Evolution Reflects Adaptation to Soil Environmental Stressors in the Genome of the Collembolan Orchesella cincta.</title>
        <authorList>
            <person name="Faddeeva-Vakhrusheva A."/>
            <person name="Derks M.F."/>
            <person name="Anvar S.Y."/>
            <person name="Agamennone V."/>
            <person name="Suring W."/>
            <person name="Smit S."/>
            <person name="van Straalen N.M."/>
            <person name="Roelofs D."/>
        </authorList>
    </citation>
    <scope>NUCLEOTIDE SEQUENCE [LARGE SCALE GENOMIC DNA]</scope>
    <source>
        <tissue evidence="7">Mixed pool</tissue>
    </source>
</reference>
<sequence>MVLREHNDPLNQSRGIMGPLENARGCRTTGDDFGNDLISLENWYGKVQLGIDKETGQEVNKIRHEFEKKFFILKLRFFSGGDKNYQKSKIETEADLIRIRREIQIMSSVRHPNIIHIYEGTHSEILRFKKNLDDDDDILLWFFQYLKIQEESYYDYLNERKILEEDEARGYLDRLLLQFIIAIKDLKLENILLDEKFNAKIADFGLSNVFSDATLLKTFCGSPLTPLLKSYGEPPTKDRSRLLVAWIYGAMPFDGSNFKRLVKQISNGDYFEPKKPAEASPLITIHVNC</sequence>
<evidence type="ECO:0000256" key="2">
    <source>
        <dbReference type="ARBA" id="ARBA00022679"/>
    </source>
</evidence>
<feature type="non-terminal residue" evidence="7">
    <location>
        <position position="289"/>
    </location>
</feature>
<dbReference type="STRING" id="48709.A0A1D2M4N2"/>
<dbReference type="GO" id="GO:0005524">
    <property type="term" value="F:ATP binding"/>
    <property type="evidence" value="ECO:0007669"/>
    <property type="project" value="UniProtKB-KW"/>
</dbReference>
<dbReference type="Proteomes" id="UP000094527">
    <property type="component" value="Unassembled WGS sequence"/>
</dbReference>
<evidence type="ECO:0000256" key="3">
    <source>
        <dbReference type="ARBA" id="ARBA00022741"/>
    </source>
</evidence>
<keyword evidence="8" id="KW-1185">Reference proteome</keyword>
<dbReference type="Pfam" id="PF00069">
    <property type="entry name" value="Pkinase"/>
    <property type="match status" value="1"/>
</dbReference>
<evidence type="ECO:0000313" key="7">
    <source>
        <dbReference type="EMBL" id="ODM87935.1"/>
    </source>
</evidence>
<dbReference type="InterPro" id="IPR000719">
    <property type="entry name" value="Prot_kinase_dom"/>
</dbReference>
<protein>
    <submittedName>
        <fullName evidence="7">NUAK family SNF1-like kinase 2</fullName>
    </submittedName>
</protein>
<organism evidence="7 8">
    <name type="scientific">Orchesella cincta</name>
    <name type="common">Springtail</name>
    <name type="synonym">Podura cincta</name>
    <dbReference type="NCBI Taxonomy" id="48709"/>
    <lineage>
        <taxon>Eukaryota</taxon>
        <taxon>Metazoa</taxon>
        <taxon>Ecdysozoa</taxon>
        <taxon>Arthropoda</taxon>
        <taxon>Hexapoda</taxon>
        <taxon>Collembola</taxon>
        <taxon>Entomobryomorpha</taxon>
        <taxon>Entomobryoidea</taxon>
        <taxon>Orchesellidae</taxon>
        <taxon>Orchesellinae</taxon>
        <taxon>Orchesella</taxon>
    </lineage>
</organism>
<dbReference type="PANTHER" id="PTHR24346:SF82">
    <property type="entry name" value="KP78A-RELATED"/>
    <property type="match status" value="1"/>
</dbReference>
<keyword evidence="3" id="KW-0547">Nucleotide-binding</keyword>
<dbReference type="GO" id="GO:0000226">
    <property type="term" value="P:microtubule cytoskeleton organization"/>
    <property type="evidence" value="ECO:0007669"/>
    <property type="project" value="TreeGrafter"/>
</dbReference>